<dbReference type="SMART" id="SM00490">
    <property type="entry name" value="HELICc"/>
    <property type="match status" value="1"/>
</dbReference>
<reference evidence="13 14" key="1">
    <citation type="journal article" date="2018" name="Mol. Biol. Evol.">
        <title>Broad Genomic Sampling Reveals a Smut Pathogenic Ancestry of the Fungal Clade Ustilaginomycotina.</title>
        <authorList>
            <person name="Kijpornyongpan T."/>
            <person name="Mondo S.J."/>
            <person name="Barry K."/>
            <person name="Sandor L."/>
            <person name="Lee J."/>
            <person name="Lipzen A."/>
            <person name="Pangilinan J."/>
            <person name="LaButti K."/>
            <person name="Hainaut M."/>
            <person name="Henrissat B."/>
            <person name="Grigoriev I.V."/>
            <person name="Spatafora J.W."/>
            <person name="Aime M.C."/>
        </authorList>
    </citation>
    <scope>NUCLEOTIDE SEQUENCE [LARGE SCALE GENOMIC DNA]</scope>
    <source>
        <strain evidence="13 14">MCA 4186</strain>
    </source>
</reference>
<feature type="domain" description="Helicase ATP-binding" evidence="11">
    <location>
        <begin position="481"/>
        <end position="686"/>
    </location>
</feature>
<evidence type="ECO:0000313" key="14">
    <source>
        <dbReference type="Proteomes" id="UP000245946"/>
    </source>
</evidence>
<evidence type="ECO:0000256" key="3">
    <source>
        <dbReference type="ARBA" id="ARBA00022771"/>
    </source>
</evidence>
<dbReference type="InterPro" id="IPR001841">
    <property type="entry name" value="Znf_RING"/>
</dbReference>
<dbReference type="Proteomes" id="UP000245946">
    <property type="component" value="Unassembled WGS sequence"/>
</dbReference>
<evidence type="ECO:0000313" key="13">
    <source>
        <dbReference type="EMBL" id="PWO01081.1"/>
    </source>
</evidence>
<dbReference type="InterPro" id="IPR017907">
    <property type="entry name" value="Znf_RING_CS"/>
</dbReference>
<evidence type="ECO:0000256" key="7">
    <source>
        <dbReference type="PROSITE-ProRule" id="PRU00175"/>
    </source>
</evidence>
<dbReference type="Gene3D" id="3.30.40.10">
    <property type="entry name" value="Zinc/RING finger domain, C3HC4 (zinc finger)"/>
    <property type="match status" value="1"/>
</dbReference>
<feature type="region of interest" description="Disordered" evidence="9">
    <location>
        <begin position="1"/>
        <end position="59"/>
    </location>
</feature>
<dbReference type="InterPro" id="IPR027417">
    <property type="entry name" value="P-loop_NTPase"/>
</dbReference>
<dbReference type="InterPro" id="IPR049730">
    <property type="entry name" value="SNF2/RAD54-like_C"/>
</dbReference>
<protein>
    <recommendedName>
        <fullName evidence="15">RING-type domain-containing protein</fullName>
    </recommendedName>
</protein>
<proteinExistence type="predicted"/>
<dbReference type="GO" id="GO:0005634">
    <property type="term" value="C:nucleus"/>
    <property type="evidence" value="ECO:0007669"/>
    <property type="project" value="TreeGrafter"/>
</dbReference>
<keyword evidence="8" id="KW-0175">Coiled coil</keyword>
<feature type="coiled-coil region" evidence="8">
    <location>
        <begin position="1299"/>
        <end position="1326"/>
    </location>
</feature>
<keyword evidence="2" id="KW-0547">Nucleotide-binding</keyword>
<dbReference type="CDD" id="cd18793">
    <property type="entry name" value="SF2_C_SNF"/>
    <property type="match status" value="1"/>
</dbReference>
<dbReference type="InterPro" id="IPR059033">
    <property type="entry name" value="C144_05_dom"/>
</dbReference>
<dbReference type="InterPro" id="IPR000330">
    <property type="entry name" value="SNF2_N"/>
</dbReference>
<evidence type="ECO:0000256" key="9">
    <source>
        <dbReference type="SAM" id="MobiDB-lite"/>
    </source>
</evidence>
<keyword evidence="4" id="KW-0378">Hydrolase</keyword>
<feature type="domain" description="Helicase C-terminal" evidence="12">
    <location>
        <begin position="1459"/>
        <end position="1610"/>
    </location>
</feature>
<evidence type="ECO:0000259" key="11">
    <source>
        <dbReference type="PROSITE" id="PS51192"/>
    </source>
</evidence>
<sequence length="1697" mass="185225">MARMKKTAAVRRGPPAQVVAPEGAGPSNLAPHSAPAAASGSAPAAAPPAPASGDKGKGKALELAADAEHTRKNALVTPLQTLHEAPTVSGSSPVRVEMDELAFCEWSALVDLHAMWRALDAAAQVHVKTSPSLAGERIAADALSGSMSHAMEAQSAQQGKRSLFLAEADVRQAPAKRLKREQSLSPDMGVYQSQSPLPWFSTMLSFRLEPTQAQMSPGECDKLRDSLSLGSVSMEPVPAPDDGSDTAGTPVIVQPYRLLTAQGDSIATVPLIDLPGASIERGRHSWTNGPWLPAALRLRDTHIELQTELQLRFSTAGPTRTSGELILELHVAVALLPAAFEPAQGAAASDLNALVRFASPSAAREAARHRCGQQLSERFVYASLHASTLPAGAGLQPVQLEPTLMPFQRRSVNFLLGREGVQLAQPDAPPPAEGRSALVPTSGIMGARGEMATGLWWETVASASSPLFFNAFAGMFTQDADAARFNIRGGILAEEMGLGKTVEIFALILLNPCASDVIDNPMSFYSDTLKLDVTHARTTLIVCPELLRQQWIDEAQTHAPDLTVFNYVNHLQAGKAVPKGTTWTEFARKFHVIVASYETLKSELRVAKPERERERRFERRYERPRSLLVQLAYHRVVMDEVQLVGNSMAAETVSMIERSSSIAVSGTPVTRLDDLRSLFRFLRVLGPYDTPVAFKRLLTPELAPTLERVLGTLATRNTKAQVRGETTLPQQTRYMLPVELGPVQRTFYEELWTAALSDLNLSGQSHKLSAVGENGALRQTPPDINKLRAHLSLLRQACTHPQVTDRSVTAKAGRGIATNTIQSMQDVLDRMREDAVAARDSHFLSLKTKEISAALLLIQSPKPRAEPVYEEARDELVRLRAGLEVRIGEMRQALAVAHKSGPLYRFTSVEAAAAEGDEDLLRDSDGTDGRQIDGEQALQRRDKLRARAAHTGAISLRLRLHLEQLHRTYAWLGNVYFRMGERDFAAAQAAATAALAPMVEEAPAAAAVSPHKAQEDEAYAAAESVRQELLKESLDDVERGAAPVKTAAAPVLAVEQQFGNGGIMSFVEFTSLQTLAGLLDANAAVVVAWRKRIIDQILRPVNREVDLNDENDDQYAEALEAQSEAETLLEMYRVLLAEREAIVSGALATGATSKPNLFVQLERQVNEQKRLRLLVGDDKNSEFKDDLLDGDQLQTLQTQLKLFRTLNKERQKVGLGSERPIVAIVQALRDVIARCDRDEEMAIARRGLGDARDMQRKAQNDLEKLRREQLVLARLFNARSTYFRRLQSISDTARDEVVRKSYEIDRAILKKEAEQMRQELGRLESRSRYLTNMDAAPEIMCTICYEDKEIQCLLDCAHRFCVPCALKALEPPMHGKCYVCQQVTPRGRHLTRVAVTEAAAAAARAANEEARRASKSASSDLYAAAPLEIKPLYNLLEREEREDIEAVRLSTRYGAKLQLLVQHVLHISQTQTATKLIVFSSFSRGLDLVSQALKTQALRHVRVDTGGRVAARQVDAFRNSRDTNVLLLHSEAQSAGLNLTCASVVILLEPFVNHAVELQAIGRVHRIGQTQATSVFCYSAIDTVEERICSAQVARGTSLYVLANARSAEIPDAASVAASDGRAAAPATTPGPRSKKGPPGEQINSVRELLACFLPEKQPTYAPAAASSSAAASASAAADSRRRLMLAAAERRQMESA</sequence>
<accession>A0A316ZH47</accession>
<dbReference type="Pfam" id="PF26021">
    <property type="entry name" value="Ferritin_C144_05"/>
    <property type="match status" value="1"/>
</dbReference>
<evidence type="ECO:0000256" key="1">
    <source>
        <dbReference type="ARBA" id="ARBA00022723"/>
    </source>
</evidence>
<feature type="domain" description="RING-type" evidence="10">
    <location>
        <begin position="1341"/>
        <end position="1381"/>
    </location>
</feature>
<dbReference type="PROSITE" id="PS51194">
    <property type="entry name" value="HELICASE_CTER"/>
    <property type="match status" value="1"/>
</dbReference>
<keyword evidence="14" id="KW-1185">Reference proteome</keyword>
<dbReference type="GO" id="GO:0016787">
    <property type="term" value="F:hydrolase activity"/>
    <property type="evidence" value="ECO:0007669"/>
    <property type="project" value="UniProtKB-KW"/>
</dbReference>
<dbReference type="Gene3D" id="3.40.50.300">
    <property type="entry name" value="P-loop containing nucleotide triphosphate hydrolases"/>
    <property type="match status" value="1"/>
</dbReference>
<keyword evidence="3 7" id="KW-0863">Zinc-finger</keyword>
<dbReference type="GO" id="GO:0000209">
    <property type="term" value="P:protein polyubiquitination"/>
    <property type="evidence" value="ECO:0007669"/>
    <property type="project" value="TreeGrafter"/>
</dbReference>
<dbReference type="STRING" id="58919.A0A316ZH47"/>
<dbReference type="GO" id="GO:0008270">
    <property type="term" value="F:zinc ion binding"/>
    <property type="evidence" value="ECO:0007669"/>
    <property type="project" value="UniProtKB-KW"/>
</dbReference>
<keyword evidence="5" id="KW-0862">Zinc</keyword>
<dbReference type="EMBL" id="KZ819283">
    <property type="protein sequence ID" value="PWO01081.1"/>
    <property type="molecule type" value="Genomic_DNA"/>
</dbReference>
<gene>
    <name evidence="13" type="ORF">FA09DRAFT_327049</name>
</gene>
<evidence type="ECO:0000259" key="10">
    <source>
        <dbReference type="PROSITE" id="PS50089"/>
    </source>
</evidence>
<evidence type="ECO:0008006" key="15">
    <source>
        <dbReference type="Google" id="ProtNLM"/>
    </source>
</evidence>
<dbReference type="PANTHER" id="PTHR45865:SF1">
    <property type="entry name" value="E3 UBIQUITIN-PROTEIN LIGASE SHPRH"/>
    <property type="match status" value="1"/>
</dbReference>
<feature type="compositionally biased region" description="Low complexity" evidence="9">
    <location>
        <begin position="1619"/>
        <end position="1632"/>
    </location>
</feature>
<dbReference type="RefSeq" id="XP_025601359.1">
    <property type="nucleotide sequence ID" value="XM_025741247.1"/>
</dbReference>
<name>A0A316ZH47_9BASI</name>
<evidence type="ECO:0000259" key="12">
    <source>
        <dbReference type="PROSITE" id="PS51194"/>
    </source>
</evidence>
<evidence type="ECO:0000256" key="4">
    <source>
        <dbReference type="ARBA" id="ARBA00022801"/>
    </source>
</evidence>
<feature type="compositionally biased region" description="Low complexity" evidence="9">
    <location>
        <begin position="30"/>
        <end position="44"/>
    </location>
</feature>
<dbReference type="GO" id="GO:0006974">
    <property type="term" value="P:DNA damage response"/>
    <property type="evidence" value="ECO:0007669"/>
    <property type="project" value="TreeGrafter"/>
</dbReference>
<dbReference type="InterPro" id="IPR052583">
    <property type="entry name" value="ATP-helicase/E3_Ub-Ligase"/>
</dbReference>
<dbReference type="PROSITE" id="PS51192">
    <property type="entry name" value="HELICASE_ATP_BIND_1"/>
    <property type="match status" value="1"/>
</dbReference>
<evidence type="ECO:0000256" key="8">
    <source>
        <dbReference type="SAM" id="Coils"/>
    </source>
</evidence>
<dbReference type="PANTHER" id="PTHR45865">
    <property type="entry name" value="E3 UBIQUITIN-PROTEIN LIGASE SHPRH FAMILY MEMBER"/>
    <property type="match status" value="1"/>
</dbReference>
<keyword evidence="6" id="KW-0067">ATP-binding</keyword>
<evidence type="ECO:0000256" key="5">
    <source>
        <dbReference type="ARBA" id="ARBA00022833"/>
    </source>
</evidence>
<dbReference type="InterPro" id="IPR001650">
    <property type="entry name" value="Helicase_C-like"/>
</dbReference>
<keyword evidence="1" id="KW-0479">Metal-binding</keyword>
<dbReference type="PROSITE" id="PS50089">
    <property type="entry name" value="ZF_RING_2"/>
    <property type="match status" value="1"/>
</dbReference>
<dbReference type="Pfam" id="PF00176">
    <property type="entry name" value="SNF2-rel_dom"/>
    <property type="match status" value="1"/>
</dbReference>
<dbReference type="OrthoDB" id="5330228at2759"/>
<dbReference type="Gene3D" id="3.40.50.10810">
    <property type="entry name" value="Tandem AAA-ATPase domain"/>
    <property type="match status" value="1"/>
</dbReference>
<dbReference type="GeneID" id="37268791"/>
<organism evidence="13 14">
    <name type="scientific">Tilletiopsis washingtonensis</name>
    <dbReference type="NCBI Taxonomy" id="58919"/>
    <lineage>
        <taxon>Eukaryota</taxon>
        <taxon>Fungi</taxon>
        <taxon>Dikarya</taxon>
        <taxon>Basidiomycota</taxon>
        <taxon>Ustilaginomycotina</taxon>
        <taxon>Exobasidiomycetes</taxon>
        <taxon>Entylomatales</taxon>
        <taxon>Entylomatales incertae sedis</taxon>
        <taxon>Tilletiopsis</taxon>
    </lineage>
</organism>
<dbReference type="InterPro" id="IPR014001">
    <property type="entry name" value="Helicase_ATP-bd"/>
</dbReference>
<dbReference type="PROSITE" id="PS00518">
    <property type="entry name" value="ZF_RING_1"/>
    <property type="match status" value="1"/>
</dbReference>
<evidence type="ECO:0000256" key="6">
    <source>
        <dbReference type="ARBA" id="ARBA00022840"/>
    </source>
</evidence>
<dbReference type="InterPro" id="IPR013083">
    <property type="entry name" value="Znf_RING/FYVE/PHD"/>
</dbReference>
<dbReference type="GO" id="GO:0061630">
    <property type="term" value="F:ubiquitin protein ligase activity"/>
    <property type="evidence" value="ECO:0007669"/>
    <property type="project" value="TreeGrafter"/>
</dbReference>
<dbReference type="SUPFAM" id="SSF57850">
    <property type="entry name" value="RING/U-box"/>
    <property type="match status" value="1"/>
</dbReference>
<dbReference type="InterPro" id="IPR038718">
    <property type="entry name" value="SNF2-like_sf"/>
</dbReference>
<feature type="region of interest" description="Disordered" evidence="9">
    <location>
        <begin position="1619"/>
        <end position="1642"/>
    </location>
</feature>
<dbReference type="SUPFAM" id="SSF52540">
    <property type="entry name" value="P-loop containing nucleoside triphosphate hydrolases"/>
    <property type="match status" value="2"/>
</dbReference>
<dbReference type="Pfam" id="PF00271">
    <property type="entry name" value="Helicase_C"/>
    <property type="match status" value="1"/>
</dbReference>
<dbReference type="SMART" id="SM00487">
    <property type="entry name" value="DEXDc"/>
    <property type="match status" value="1"/>
</dbReference>
<evidence type="ECO:0000256" key="2">
    <source>
        <dbReference type="ARBA" id="ARBA00022741"/>
    </source>
</evidence>
<dbReference type="GO" id="GO:0005524">
    <property type="term" value="F:ATP binding"/>
    <property type="evidence" value="ECO:0007669"/>
    <property type="project" value="InterPro"/>
</dbReference>